<reference evidence="3 4" key="1">
    <citation type="submission" date="2019-08" db="EMBL/GenBank/DDBJ databases">
        <title>Deep-cultivation of Planctomycetes and their phenomic and genomic characterization uncovers novel biology.</title>
        <authorList>
            <person name="Wiegand S."/>
            <person name="Jogler M."/>
            <person name="Boedeker C."/>
            <person name="Pinto D."/>
            <person name="Vollmers J."/>
            <person name="Rivas-Marin E."/>
            <person name="Kohn T."/>
            <person name="Peeters S.H."/>
            <person name="Heuer A."/>
            <person name="Rast P."/>
            <person name="Oberbeckmann S."/>
            <person name="Bunk B."/>
            <person name="Jeske O."/>
            <person name="Meyerdierks A."/>
            <person name="Storesund J.E."/>
            <person name="Kallscheuer N."/>
            <person name="Luecker S."/>
            <person name="Lage O.M."/>
            <person name="Pohl T."/>
            <person name="Merkel B.J."/>
            <person name="Hornburger P."/>
            <person name="Mueller R.-W."/>
            <person name="Bruemmer F."/>
            <person name="Labrenz M."/>
            <person name="Spormann A.M."/>
            <person name="Op den Camp H."/>
            <person name="Overmann J."/>
            <person name="Amann R."/>
            <person name="Jetten M.S.M."/>
            <person name="Mascher T."/>
            <person name="Medema M.H."/>
            <person name="Devos D.P."/>
            <person name="Kaster A.-K."/>
            <person name="Ovreas L."/>
            <person name="Rohde M."/>
            <person name="Galperin M.Y."/>
            <person name="Jogler C."/>
        </authorList>
    </citation>
    <scope>NUCLEOTIDE SEQUENCE [LARGE SCALE GENOMIC DNA]</scope>
    <source>
        <strain evidence="3 4">UC8</strain>
    </source>
</reference>
<organism evidence="3 4">
    <name type="scientific">Roseimaritima ulvae</name>
    <dbReference type="NCBI Taxonomy" id="980254"/>
    <lineage>
        <taxon>Bacteria</taxon>
        <taxon>Pseudomonadati</taxon>
        <taxon>Planctomycetota</taxon>
        <taxon>Planctomycetia</taxon>
        <taxon>Pirellulales</taxon>
        <taxon>Pirellulaceae</taxon>
        <taxon>Roseimaritima</taxon>
    </lineage>
</organism>
<feature type="region of interest" description="Disordered" evidence="1">
    <location>
        <begin position="1"/>
        <end position="23"/>
    </location>
</feature>
<feature type="compositionally biased region" description="Polar residues" evidence="1">
    <location>
        <begin position="1"/>
        <end position="11"/>
    </location>
</feature>
<feature type="transmembrane region" description="Helical" evidence="2">
    <location>
        <begin position="371"/>
        <end position="392"/>
    </location>
</feature>
<protein>
    <submittedName>
        <fullName evidence="3">Uncharacterized protein</fullName>
    </submittedName>
</protein>
<evidence type="ECO:0000313" key="3">
    <source>
        <dbReference type="EMBL" id="QEG42464.1"/>
    </source>
</evidence>
<gene>
    <name evidence="3" type="ORF">UC8_45030</name>
</gene>
<dbReference type="Proteomes" id="UP000325286">
    <property type="component" value="Chromosome"/>
</dbReference>
<accession>A0A5B9QTX5</accession>
<keyword evidence="2" id="KW-0472">Membrane</keyword>
<dbReference type="KEGG" id="rul:UC8_45030"/>
<evidence type="ECO:0000313" key="4">
    <source>
        <dbReference type="Proteomes" id="UP000325286"/>
    </source>
</evidence>
<keyword evidence="4" id="KW-1185">Reference proteome</keyword>
<keyword evidence="2" id="KW-1133">Transmembrane helix</keyword>
<name>A0A5B9QTX5_9BACT</name>
<feature type="region of interest" description="Disordered" evidence="1">
    <location>
        <begin position="225"/>
        <end position="298"/>
    </location>
</feature>
<sequence>MTSDPNTSSTDGAARPGRPHWGWQAPTCHARVQSRKGESEMVIDSPFSLIGSHPCCPIQVTGTGMPGIAYFVCCLRNHIEVWPTATIAFPRWGPIRSDSDLLVGQSHIQLCHPSRSLDPSWHPSLLADDEVHTTLTRKKGQIGKRFRRSVTLIGDGHPSVVRVNGWGLEPCHYAAVVQDQTLWVVDLTVQDIPLEDRVQRLINPGDRARLRDVVLEFISVTKKKRTPQTVEASRDNAKPSADEADVVRGEQDEQDEAELDEAELDEAELDDAEQDDVELDGGEQQQVGEVELAADRSRELETVDTPVSEELPNPAAEAAAVPAIERARSEELQRRLTQCVEVKSDASEVLTSRVTERLISIRHTRSLRRRVLFGMAFLLALGGTAYFLYWLLRSIHWDWF</sequence>
<feature type="compositionally biased region" description="Basic and acidic residues" evidence="1">
    <location>
        <begin position="232"/>
        <end position="251"/>
    </location>
</feature>
<keyword evidence="2" id="KW-0812">Transmembrane</keyword>
<evidence type="ECO:0000256" key="2">
    <source>
        <dbReference type="SAM" id="Phobius"/>
    </source>
</evidence>
<dbReference type="AlphaFoldDB" id="A0A5B9QTX5"/>
<proteinExistence type="predicted"/>
<feature type="compositionally biased region" description="Acidic residues" evidence="1">
    <location>
        <begin position="252"/>
        <end position="281"/>
    </location>
</feature>
<dbReference type="EMBL" id="CP042914">
    <property type="protein sequence ID" value="QEG42464.1"/>
    <property type="molecule type" value="Genomic_DNA"/>
</dbReference>
<evidence type="ECO:0000256" key="1">
    <source>
        <dbReference type="SAM" id="MobiDB-lite"/>
    </source>
</evidence>